<dbReference type="GO" id="GO:0008270">
    <property type="term" value="F:zinc ion binding"/>
    <property type="evidence" value="ECO:0007669"/>
    <property type="project" value="UniProtKB-KW"/>
</dbReference>
<dbReference type="PANTHER" id="PTHR15710:SF217">
    <property type="entry name" value="E3 UBIQUITIN-PROTEIN LIGASE RDUF2"/>
    <property type="match status" value="1"/>
</dbReference>
<evidence type="ECO:0000256" key="2">
    <source>
        <dbReference type="ARBA" id="ARBA00022723"/>
    </source>
</evidence>
<evidence type="ECO:0000259" key="8">
    <source>
        <dbReference type="PROSITE" id="PS50089"/>
    </source>
</evidence>
<dbReference type="EMBL" id="JABMIG020000008">
    <property type="protein sequence ID" value="KAL3804304.1"/>
    <property type="molecule type" value="Genomic_DNA"/>
</dbReference>
<feature type="region of interest" description="Disordered" evidence="7">
    <location>
        <begin position="1"/>
        <end position="74"/>
    </location>
</feature>
<evidence type="ECO:0000313" key="10">
    <source>
        <dbReference type="Proteomes" id="UP001516023"/>
    </source>
</evidence>
<keyword evidence="2" id="KW-0479">Metal-binding</keyword>
<feature type="compositionally biased region" description="Basic and acidic residues" evidence="7">
    <location>
        <begin position="40"/>
        <end position="52"/>
    </location>
</feature>
<accession>A0ABD3QVQ2</accession>
<dbReference type="InterPro" id="IPR013083">
    <property type="entry name" value="Znf_RING/FYVE/PHD"/>
</dbReference>
<dbReference type="PANTHER" id="PTHR15710">
    <property type="entry name" value="E3 UBIQUITIN-PROTEIN LIGASE PRAJA"/>
    <property type="match status" value="1"/>
</dbReference>
<keyword evidence="3 6" id="KW-0863">Zinc-finger</keyword>
<evidence type="ECO:0000256" key="3">
    <source>
        <dbReference type="ARBA" id="ARBA00022771"/>
    </source>
</evidence>
<keyword evidence="4" id="KW-0833">Ubl conjugation pathway</keyword>
<dbReference type="SMART" id="SM00184">
    <property type="entry name" value="RING"/>
    <property type="match status" value="1"/>
</dbReference>
<evidence type="ECO:0000256" key="6">
    <source>
        <dbReference type="PROSITE-ProRule" id="PRU00175"/>
    </source>
</evidence>
<protein>
    <recommendedName>
        <fullName evidence="8">RING-type domain-containing protein</fullName>
    </recommendedName>
</protein>
<dbReference type="Pfam" id="PF12678">
    <property type="entry name" value="zf-rbx1"/>
    <property type="match status" value="1"/>
</dbReference>
<gene>
    <name evidence="9" type="ORF">HJC23_011232</name>
</gene>
<evidence type="ECO:0000256" key="4">
    <source>
        <dbReference type="ARBA" id="ARBA00022786"/>
    </source>
</evidence>
<feature type="region of interest" description="Disordered" evidence="7">
    <location>
        <begin position="317"/>
        <end position="345"/>
    </location>
</feature>
<dbReference type="AlphaFoldDB" id="A0ABD3QVQ2"/>
<comment type="caution">
    <text evidence="9">The sequence shown here is derived from an EMBL/GenBank/DDBJ whole genome shotgun (WGS) entry which is preliminary data.</text>
</comment>
<evidence type="ECO:0000256" key="5">
    <source>
        <dbReference type="ARBA" id="ARBA00022833"/>
    </source>
</evidence>
<organism evidence="9 10">
    <name type="scientific">Cyclotella cryptica</name>
    <dbReference type="NCBI Taxonomy" id="29204"/>
    <lineage>
        <taxon>Eukaryota</taxon>
        <taxon>Sar</taxon>
        <taxon>Stramenopiles</taxon>
        <taxon>Ochrophyta</taxon>
        <taxon>Bacillariophyta</taxon>
        <taxon>Coscinodiscophyceae</taxon>
        <taxon>Thalassiosirophycidae</taxon>
        <taxon>Stephanodiscales</taxon>
        <taxon>Stephanodiscaceae</taxon>
        <taxon>Cyclotella</taxon>
    </lineage>
</organism>
<dbReference type="PROSITE" id="PS50089">
    <property type="entry name" value="ZF_RING_2"/>
    <property type="match status" value="1"/>
</dbReference>
<evidence type="ECO:0000256" key="7">
    <source>
        <dbReference type="SAM" id="MobiDB-lite"/>
    </source>
</evidence>
<name>A0ABD3QVQ2_9STRA</name>
<dbReference type="Gene3D" id="3.30.40.10">
    <property type="entry name" value="Zinc/RING finger domain, C3HC4 (zinc finger)"/>
    <property type="match status" value="1"/>
</dbReference>
<comment type="pathway">
    <text evidence="1">Protein modification; protein ubiquitination.</text>
</comment>
<sequence>MAAMEANDTVLVSPYEEAHEEADVTDHGPSQPAQGQTLNPKDHAHPPVDAHPEPQSPALQRPAPSPPSSISGINNSALTNFQKYGSIRPPISVLQDEFMDKYRSWREHNDCLKGLESTKDRESGGDLWTGYMASIQALYARHHREDLLTMGVMESSNVCNEIRHVFRDSEQKVEEDHKLDDGHANTSCCIVNESILEDKEQKQMKHLANVLFRPGSKFVGAIQLPPSSSRPDHASHSFINWDVRSYELIVMEADAVDEIGKQKGILCRHKLRGDEQCVYLKTNVVPFESFEANSLSVQDDGNPAFLEQGEMNSELRYDEAAQPSLSYEDETANQQEERESDTSASAVIQKLTIQIEYSDGDTFCQGHWNPDTLQFEGTVQINGRETGPDTNPMGGTIISGLISGRSGVNFLGNVDGNLDSIHPRRRSSINQTRRVHSFSLSPCTHIHPRGMNPKSVHVLTEFVDMEFEITSINTNTKNQSSFVDEILSPDHLKVVLHRARAETLRRETLLKLVELGDYIDFADLARKRNVAQRRERLRTTLAKYTPKFPQRLLRRRRSASSHSIDDQPIVQKKKVQFYDHLAVISWADLLEEAGIQSEKVCAIFRCRVDLLDALVFQTDESKTQTMSDLRARGISLLNSHTEWDQCIQMGRTIALGWSWFERGSWGCFQRSAVVGRRCVHTLFQMHSRLEQNHDRLEKAYRKADGRLTAEQLDRITISKPKFGNEATNESEHVCGICHCDVNDTGEEMDRDQANGPIFLICSHGFHWGCIREWLHDHSSCPVCRLDFNVPQPDELG</sequence>
<dbReference type="Proteomes" id="UP001516023">
    <property type="component" value="Unassembled WGS sequence"/>
</dbReference>
<keyword evidence="10" id="KW-1185">Reference proteome</keyword>
<proteinExistence type="predicted"/>
<dbReference type="InterPro" id="IPR024766">
    <property type="entry name" value="Znf_RING_H2"/>
</dbReference>
<feature type="domain" description="RING-type" evidence="8">
    <location>
        <begin position="734"/>
        <end position="784"/>
    </location>
</feature>
<reference evidence="9 10" key="1">
    <citation type="journal article" date="2020" name="G3 (Bethesda)">
        <title>Improved Reference Genome for Cyclotella cryptica CCMP332, a Model for Cell Wall Morphogenesis, Salinity Adaptation, and Lipid Production in Diatoms (Bacillariophyta).</title>
        <authorList>
            <person name="Roberts W.R."/>
            <person name="Downey K.M."/>
            <person name="Ruck E.C."/>
            <person name="Traller J.C."/>
            <person name="Alverson A.J."/>
        </authorList>
    </citation>
    <scope>NUCLEOTIDE SEQUENCE [LARGE SCALE GENOMIC DNA]</scope>
    <source>
        <strain evidence="9 10">CCMP332</strain>
    </source>
</reference>
<keyword evidence="5" id="KW-0862">Zinc</keyword>
<dbReference type="SUPFAM" id="SSF57850">
    <property type="entry name" value="RING/U-box"/>
    <property type="match status" value="1"/>
</dbReference>
<evidence type="ECO:0000256" key="1">
    <source>
        <dbReference type="ARBA" id="ARBA00004906"/>
    </source>
</evidence>
<dbReference type="InterPro" id="IPR001841">
    <property type="entry name" value="Znf_RING"/>
</dbReference>
<evidence type="ECO:0000313" key="9">
    <source>
        <dbReference type="EMBL" id="KAL3804304.1"/>
    </source>
</evidence>